<dbReference type="GO" id="GO:0016740">
    <property type="term" value="F:transferase activity"/>
    <property type="evidence" value="ECO:0007669"/>
    <property type="project" value="UniProtKB-KW"/>
</dbReference>
<name>A0ABN0X7K2_9LACT</name>
<proteinExistence type="predicted"/>
<dbReference type="PANTHER" id="PTHR43797">
    <property type="entry name" value="HOMOCYSTEINE/CYSTEINE SYNTHASE"/>
    <property type="match status" value="1"/>
</dbReference>
<keyword evidence="4" id="KW-1185">Reference proteome</keyword>
<comment type="caution">
    <text evidence="3">The sequence shown here is derived from an EMBL/GenBank/DDBJ whole genome shotgun (WGS) entry which is preliminary data.</text>
</comment>
<evidence type="ECO:0000259" key="1">
    <source>
        <dbReference type="Pfam" id="PF00266"/>
    </source>
</evidence>
<protein>
    <submittedName>
        <fullName evidence="3">PLP-dependent transferase</fullName>
    </submittedName>
</protein>
<dbReference type="Pfam" id="PF00266">
    <property type="entry name" value="Aminotran_5"/>
    <property type="match status" value="1"/>
</dbReference>
<dbReference type="RefSeq" id="WP_343754166.1">
    <property type="nucleotide sequence ID" value="NZ_BAAACW010000045.1"/>
</dbReference>
<dbReference type="PANTHER" id="PTHR43797:SF2">
    <property type="entry name" value="HOMOCYSTEINE_CYSTEINE SYNTHASE"/>
    <property type="match status" value="1"/>
</dbReference>
<reference evidence="3 4" key="1">
    <citation type="journal article" date="2019" name="Int. J. Syst. Evol. Microbiol.">
        <title>The Global Catalogue of Microorganisms (GCM) 10K type strain sequencing project: providing services to taxonomists for standard genome sequencing and annotation.</title>
        <authorList>
            <consortium name="The Broad Institute Genomics Platform"/>
            <consortium name="The Broad Institute Genome Sequencing Center for Infectious Disease"/>
            <person name="Wu L."/>
            <person name="Ma J."/>
        </authorList>
    </citation>
    <scope>NUCLEOTIDE SEQUENCE [LARGE SCALE GENOMIC DNA]</scope>
    <source>
        <strain evidence="3 4">JCM 12662</strain>
    </source>
</reference>
<accession>A0ABN0X7K2</accession>
<dbReference type="InterPro" id="IPR006235">
    <property type="entry name" value="OAc-hSer/O-AcSer_sulfhydrylase"/>
</dbReference>
<evidence type="ECO:0000313" key="3">
    <source>
        <dbReference type="EMBL" id="GAA0357148.1"/>
    </source>
</evidence>
<evidence type="ECO:0000313" key="4">
    <source>
        <dbReference type="Proteomes" id="UP001501166"/>
    </source>
</evidence>
<organism evidence="3 4">
    <name type="scientific">Alkalibacterium iburiense</name>
    <dbReference type="NCBI Taxonomy" id="290589"/>
    <lineage>
        <taxon>Bacteria</taxon>
        <taxon>Bacillati</taxon>
        <taxon>Bacillota</taxon>
        <taxon>Bacilli</taxon>
        <taxon>Lactobacillales</taxon>
        <taxon>Carnobacteriaceae</taxon>
        <taxon>Alkalibacterium</taxon>
    </lineage>
</organism>
<dbReference type="InterPro" id="IPR054718">
    <property type="entry name" value="YhfS-like_C"/>
</dbReference>
<keyword evidence="3" id="KW-0808">Transferase</keyword>
<sequence>MKTWPLTSISLEEATQKQFKLVDSITKYFNGSDILTRGDLGVVPGLNRPRTTQKVEHVLADFFGAEDALLVRGAGTTALRYAIYSAIKPNHTLLVHDAPIYPTTQVTLNMFNIKVIKADFNNVKNLNSVLEENKVDGALVQLTRQQPSDSYDAKEVIQILNKALPNLPVITDDNYAVMKIPEIGVEMGSSLSTFSLFKLLGPEGIGCLVGSTKYIDSLREDSYSGGLQVQGHEAIDVLRGLAYAPVALAISAQTSQEVCDRLNAGEVDGVKEAFIANAQSKVILIEFNENIAKHVLTKAEKLGAAPHPVGAESKYELTPMFYRVSNTFMQYDSTLPDRMIRVNPMRSGPETVLRILKEALEQVKSNSRNEKYSE</sequence>
<dbReference type="EMBL" id="BAAACW010000045">
    <property type="protein sequence ID" value="GAA0357148.1"/>
    <property type="molecule type" value="Genomic_DNA"/>
</dbReference>
<dbReference type="InterPro" id="IPR015421">
    <property type="entry name" value="PyrdxlP-dep_Trfase_major"/>
</dbReference>
<feature type="domain" description="YhfS-like C-terminal" evidence="2">
    <location>
        <begin position="257"/>
        <end position="356"/>
    </location>
</feature>
<dbReference type="Gene3D" id="3.90.1150.130">
    <property type="match status" value="1"/>
</dbReference>
<feature type="domain" description="Aminotransferase class V" evidence="1">
    <location>
        <begin position="51"/>
        <end position="226"/>
    </location>
</feature>
<gene>
    <name evidence="3" type="ORF">GCM10008932_07540</name>
</gene>
<dbReference type="Proteomes" id="UP001501166">
    <property type="component" value="Unassembled WGS sequence"/>
</dbReference>
<evidence type="ECO:0000259" key="2">
    <source>
        <dbReference type="Pfam" id="PF22475"/>
    </source>
</evidence>
<dbReference type="InterPro" id="IPR015424">
    <property type="entry name" value="PyrdxlP-dep_Trfase"/>
</dbReference>
<dbReference type="Pfam" id="PF22475">
    <property type="entry name" value="YhfS-like_C"/>
    <property type="match status" value="1"/>
</dbReference>
<dbReference type="SUPFAM" id="SSF53383">
    <property type="entry name" value="PLP-dependent transferases"/>
    <property type="match status" value="1"/>
</dbReference>
<dbReference type="InterPro" id="IPR000192">
    <property type="entry name" value="Aminotrans_V_dom"/>
</dbReference>
<dbReference type="Gene3D" id="3.40.640.10">
    <property type="entry name" value="Type I PLP-dependent aspartate aminotransferase-like (Major domain)"/>
    <property type="match status" value="1"/>
</dbReference>